<proteinExistence type="predicted"/>
<gene>
    <name evidence="1" type="ORF">METZ01_LOCUS428885</name>
</gene>
<evidence type="ECO:0000313" key="1">
    <source>
        <dbReference type="EMBL" id="SVD76031.1"/>
    </source>
</evidence>
<name>A0A382XZV3_9ZZZZ</name>
<sequence length="38" mass="4501">MQKVYLKEEIEHGKYIGKPLRDLKELADLIPSNEIYLL</sequence>
<dbReference type="EMBL" id="UINC01171455">
    <property type="protein sequence ID" value="SVD76031.1"/>
    <property type="molecule type" value="Genomic_DNA"/>
</dbReference>
<reference evidence="1" key="1">
    <citation type="submission" date="2018-05" db="EMBL/GenBank/DDBJ databases">
        <authorList>
            <person name="Lanie J.A."/>
            <person name="Ng W.-L."/>
            <person name="Kazmierczak K.M."/>
            <person name="Andrzejewski T.M."/>
            <person name="Davidsen T.M."/>
            <person name="Wayne K.J."/>
            <person name="Tettelin H."/>
            <person name="Glass J.I."/>
            <person name="Rusch D."/>
            <person name="Podicherti R."/>
            <person name="Tsui H.-C.T."/>
            <person name="Winkler M.E."/>
        </authorList>
    </citation>
    <scope>NUCLEOTIDE SEQUENCE</scope>
</reference>
<protein>
    <submittedName>
        <fullName evidence="1">Uncharacterized protein</fullName>
    </submittedName>
</protein>
<accession>A0A382XZV3</accession>
<feature type="non-terminal residue" evidence="1">
    <location>
        <position position="38"/>
    </location>
</feature>
<dbReference type="AlphaFoldDB" id="A0A382XZV3"/>
<organism evidence="1">
    <name type="scientific">marine metagenome</name>
    <dbReference type="NCBI Taxonomy" id="408172"/>
    <lineage>
        <taxon>unclassified sequences</taxon>
        <taxon>metagenomes</taxon>
        <taxon>ecological metagenomes</taxon>
    </lineage>
</organism>